<dbReference type="EMBL" id="CADEAL010004287">
    <property type="protein sequence ID" value="CAB1456134.1"/>
    <property type="molecule type" value="Genomic_DNA"/>
</dbReference>
<reference evidence="1" key="1">
    <citation type="submission" date="2020-03" db="EMBL/GenBank/DDBJ databases">
        <authorList>
            <person name="Weist P."/>
        </authorList>
    </citation>
    <scope>NUCLEOTIDE SEQUENCE</scope>
</reference>
<sequence>MRGRADTTTKRNHMLGNMVMSVRVLIPSISSVLLLHSHPRAHAPPSPHLASQLETAREVLPVETLVCSHRAVLGFAPHCSSTRPLRRAAPPRSLHRLLAVVSVRNSVVSVRNTDTRMVMVSRLRTSRRARSL</sequence>
<accession>A0A9N7ZBX8</accession>
<protein>
    <submittedName>
        <fullName evidence="1">Uncharacterized protein</fullName>
    </submittedName>
</protein>
<keyword evidence="2" id="KW-1185">Reference proteome</keyword>
<evidence type="ECO:0000313" key="2">
    <source>
        <dbReference type="Proteomes" id="UP001153269"/>
    </source>
</evidence>
<evidence type="ECO:0000313" key="1">
    <source>
        <dbReference type="EMBL" id="CAB1456134.1"/>
    </source>
</evidence>
<proteinExistence type="predicted"/>
<dbReference type="Proteomes" id="UP001153269">
    <property type="component" value="Unassembled WGS sequence"/>
</dbReference>
<dbReference type="AlphaFoldDB" id="A0A9N7ZBX8"/>
<gene>
    <name evidence="1" type="ORF">PLEPLA_LOCUS43915</name>
</gene>
<organism evidence="1 2">
    <name type="scientific">Pleuronectes platessa</name>
    <name type="common">European plaice</name>
    <dbReference type="NCBI Taxonomy" id="8262"/>
    <lineage>
        <taxon>Eukaryota</taxon>
        <taxon>Metazoa</taxon>
        <taxon>Chordata</taxon>
        <taxon>Craniata</taxon>
        <taxon>Vertebrata</taxon>
        <taxon>Euteleostomi</taxon>
        <taxon>Actinopterygii</taxon>
        <taxon>Neopterygii</taxon>
        <taxon>Teleostei</taxon>
        <taxon>Neoteleostei</taxon>
        <taxon>Acanthomorphata</taxon>
        <taxon>Carangaria</taxon>
        <taxon>Pleuronectiformes</taxon>
        <taxon>Pleuronectoidei</taxon>
        <taxon>Pleuronectidae</taxon>
        <taxon>Pleuronectes</taxon>
    </lineage>
</organism>
<comment type="caution">
    <text evidence="1">The sequence shown here is derived from an EMBL/GenBank/DDBJ whole genome shotgun (WGS) entry which is preliminary data.</text>
</comment>
<name>A0A9N7ZBX8_PLEPL</name>